<evidence type="ECO:0000256" key="3">
    <source>
        <dbReference type="ARBA" id="ARBA00022670"/>
    </source>
</evidence>
<dbReference type="Pfam" id="PF05193">
    <property type="entry name" value="Peptidase_M16_C"/>
    <property type="match status" value="1"/>
</dbReference>
<dbReference type="InterPro" id="IPR011249">
    <property type="entry name" value="Metalloenz_LuxS/M16"/>
</dbReference>
<comment type="caution">
    <text evidence="11">The sequence shown here is derived from an EMBL/GenBank/DDBJ whole genome shotgun (WGS) entry which is preliminary data.</text>
</comment>
<evidence type="ECO:0000256" key="8">
    <source>
        <dbReference type="RuleBase" id="RU004447"/>
    </source>
</evidence>
<proteinExistence type="inferred from homology"/>
<comment type="cofactor">
    <cofactor evidence="1">
        <name>Zn(2+)</name>
        <dbReference type="ChEBI" id="CHEBI:29105"/>
    </cofactor>
</comment>
<dbReference type="SUPFAM" id="SSF63411">
    <property type="entry name" value="LuxS/MPP-like metallohydrolase"/>
    <property type="match status" value="2"/>
</dbReference>
<keyword evidence="3" id="KW-0645">Protease</keyword>
<dbReference type="EC" id="3.4.24.56" evidence="11"/>
<feature type="domain" description="Peptidase M16 C-terminal" evidence="10">
    <location>
        <begin position="219"/>
        <end position="395"/>
    </location>
</feature>
<evidence type="ECO:0000256" key="1">
    <source>
        <dbReference type="ARBA" id="ARBA00001947"/>
    </source>
</evidence>
<accession>A0A9W8BFT6</accession>
<gene>
    <name evidence="11" type="primary">STE23_4</name>
    <name evidence="11" type="ORF">H4R26_004653</name>
</gene>
<evidence type="ECO:0000256" key="4">
    <source>
        <dbReference type="ARBA" id="ARBA00022723"/>
    </source>
</evidence>
<feature type="domain" description="Peptidase M16 N-terminal" evidence="9">
    <location>
        <begin position="60"/>
        <end position="176"/>
    </location>
</feature>
<dbReference type="FunFam" id="3.30.830.10:FF:000005">
    <property type="entry name" value="nardilysin isoform X1"/>
    <property type="match status" value="1"/>
</dbReference>
<dbReference type="InterPro" id="IPR050626">
    <property type="entry name" value="Peptidase_M16"/>
</dbReference>
<evidence type="ECO:0000256" key="5">
    <source>
        <dbReference type="ARBA" id="ARBA00022801"/>
    </source>
</evidence>
<evidence type="ECO:0000256" key="6">
    <source>
        <dbReference type="ARBA" id="ARBA00022833"/>
    </source>
</evidence>
<evidence type="ECO:0000259" key="9">
    <source>
        <dbReference type="Pfam" id="PF00675"/>
    </source>
</evidence>
<evidence type="ECO:0000313" key="12">
    <source>
        <dbReference type="Proteomes" id="UP001150907"/>
    </source>
</evidence>
<dbReference type="GO" id="GO:0046872">
    <property type="term" value="F:metal ion binding"/>
    <property type="evidence" value="ECO:0007669"/>
    <property type="project" value="UniProtKB-KW"/>
</dbReference>
<keyword evidence="4" id="KW-0479">Metal-binding</keyword>
<sequence>MDFFTNCKPADWKTGFEPRVSVESTMPYEEYARPLEVSGNDKRQYRLVRLPNNLIALCVQDSESEVASASLSVGVGSNVNSAQLLGLAHFLEHMLFMGTEKYPKEGEYHEYIANNSGKANAYTSFEETNYYFSVVNGAFEGALDRFAQFFISPLFSADCVDRELMAVDSEYKNKLQDDDRRFYRVMADTSNPAHPYSKFTTGNTQTLRDAANALGLNLRDEMIKLYNKYYSADNMRLVVVGSHSLDELTEWAASKFSAVISKGNITPRFGCHLLSSAEIGKVIRYKTVGEKFNLELEFSIPEIKSTYRSKPFGYISSLLAHKGPGSIFSMLRKNGWATSLFASSNSGCDDGFTIYRIGVTATPKGLEEYQAIVGLIFAYVKMLKEQGPQEWYFQELAIVKKAKYDYKARENVQSYARNVASDAHNEYVLPNHLLSQDELLGNYDAELISACLGFINPQNYRLYIGAQEH</sequence>
<dbReference type="FunFam" id="3.30.830.10:FF:000012">
    <property type="entry name" value="Protease 3"/>
    <property type="match status" value="1"/>
</dbReference>
<keyword evidence="6" id="KW-0862">Zinc</keyword>
<dbReference type="PANTHER" id="PTHR43690">
    <property type="entry name" value="NARDILYSIN"/>
    <property type="match status" value="1"/>
</dbReference>
<keyword evidence="12" id="KW-1185">Reference proteome</keyword>
<dbReference type="GO" id="GO:0006508">
    <property type="term" value="P:proteolysis"/>
    <property type="evidence" value="ECO:0007669"/>
    <property type="project" value="UniProtKB-KW"/>
</dbReference>
<dbReference type="InterPro" id="IPR011765">
    <property type="entry name" value="Pept_M16_N"/>
</dbReference>
<evidence type="ECO:0000256" key="7">
    <source>
        <dbReference type="ARBA" id="ARBA00023049"/>
    </source>
</evidence>
<dbReference type="AlphaFoldDB" id="A0A9W8BFT6"/>
<dbReference type="EMBL" id="JANBQF010000544">
    <property type="protein sequence ID" value="KAJ2000357.1"/>
    <property type="molecule type" value="Genomic_DNA"/>
</dbReference>
<protein>
    <submittedName>
        <fullName evidence="11">Metalloprotease</fullName>
        <ecNumber evidence="11">3.4.24.56</ecNumber>
    </submittedName>
</protein>
<reference evidence="11" key="1">
    <citation type="submission" date="2022-07" db="EMBL/GenBank/DDBJ databases">
        <title>Phylogenomic reconstructions and comparative analyses of Kickxellomycotina fungi.</title>
        <authorList>
            <person name="Reynolds N.K."/>
            <person name="Stajich J.E."/>
            <person name="Barry K."/>
            <person name="Grigoriev I.V."/>
            <person name="Crous P."/>
            <person name="Smith M.E."/>
        </authorList>
    </citation>
    <scope>NUCLEOTIDE SEQUENCE</scope>
    <source>
        <strain evidence="11">IMI 214461</strain>
    </source>
</reference>
<dbReference type="GO" id="GO:0004222">
    <property type="term" value="F:metalloendopeptidase activity"/>
    <property type="evidence" value="ECO:0007669"/>
    <property type="project" value="UniProtKB-EC"/>
</dbReference>
<evidence type="ECO:0000313" key="11">
    <source>
        <dbReference type="EMBL" id="KAJ2000357.1"/>
    </source>
</evidence>
<dbReference type="OrthoDB" id="952271at2759"/>
<keyword evidence="5 11" id="KW-0378">Hydrolase</keyword>
<evidence type="ECO:0000259" key="10">
    <source>
        <dbReference type="Pfam" id="PF05193"/>
    </source>
</evidence>
<evidence type="ECO:0000256" key="2">
    <source>
        <dbReference type="ARBA" id="ARBA00007261"/>
    </source>
</evidence>
<comment type="similarity">
    <text evidence="2 8">Belongs to the peptidase M16 family.</text>
</comment>
<name>A0A9W8BFT6_9FUNG</name>
<organism evidence="11 12">
    <name type="scientific">Coemansia thaxteri</name>
    <dbReference type="NCBI Taxonomy" id="2663907"/>
    <lineage>
        <taxon>Eukaryota</taxon>
        <taxon>Fungi</taxon>
        <taxon>Fungi incertae sedis</taxon>
        <taxon>Zoopagomycota</taxon>
        <taxon>Kickxellomycotina</taxon>
        <taxon>Kickxellomycetes</taxon>
        <taxon>Kickxellales</taxon>
        <taxon>Kickxellaceae</taxon>
        <taxon>Coemansia</taxon>
    </lineage>
</organism>
<dbReference type="PANTHER" id="PTHR43690:SF18">
    <property type="entry name" value="INSULIN-DEGRADING ENZYME-RELATED"/>
    <property type="match status" value="1"/>
</dbReference>
<dbReference type="Gene3D" id="3.30.830.10">
    <property type="entry name" value="Metalloenzyme, LuxS/M16 peptidase-like"/>
    <property type="match status" value="2"/>
</dbReference>
<dbReference type="Pfam" id="PF00675">
    <property type="entry name" value="Peptidase_M16"/>
    <property type="match status" value="1"/>
</dbReference>
<keyword evidence="7 11" id="KW-0482">Metalloprotease</keyword>
<dbReference type="Proteomes" id="UP001150907">
    <property type="component" value="Unassembled WGS sequence"/>
</dbReference>
<feature type="non-terminal residue" evidence="11">
    <location>
        <position position="1"/>
    </location>
</feature>
<dbReference type="InterPro" id="IPR007863">
    <property type="entry name" value="Peptidase_M16_C"/>
</dbReference>
<dbReference type="InterPro" id="IPR001431">
    <property type="entry name" value="Pept_M16_Zn_BS"/>
</dbReference>
<dbReference type="PROSITE" id="PS00143">
    <property type="entry name" value="INSULINASE"/>
    <property type="match status" value="1"/>
</dbReference>